<dbReference type="AlphaFoldDB" id="A0ABD6E2J3"/>
<dbReference type="Proteomes" id="UP001608902">
    <property type="component" value="Unassembled WGS sequence"/>
</dbReference>
<protein>
    <submittedName>
        <fullName evidence="1">Uncharacterized protein</fullName>
    </submittedName>
</protein>
<organism evidence="1 2">
    <name type="scientific">Gnathostoma spinigerum</name>
    <dbReference type="NCBI Taxonomy" id="75299"/>
    <lineage>
        <taxon>Eukaryota</taxon>
        <taxon>Metazoa</taxon>
        <taxon>Ecdysozoa</taxon>
        <taxon>Nematoda</taxon>
        <taxon>Chromadorea</taxon>
        <taxon>Rhabditida</taxon>
        <taxon>Spirurina</taxon>
        <taxon>Gnathostomatomorpha</taxon>
        <taxon>Gnathostomatoidea</taxon>
        <taxon>Gnathostomatidae</taxon>
        <taxon>Gnathostoma</taxon>
    </lineage>
</organism>
<reference evidence="1 2" key="1">
    <citation type="submission" date="2024-08" db="EMBL/GenBank/DDBJ databases">
        <title>Gnathostoma spinigerum genome.</title>
        <authorList>
            <person name="Gonzalez-Bertolin B."/>
            <person name="Monzon S."/>
            <person name="Zaballos A."/>
            <person name="Jimenez P."/>
            <person name="Dekumyoy P."/>
            <person name="Varona S."/>
            <person name="Cuesta I."/>
            <person name="Sumanam S."/>
            <person name="Adisakwattana P."/>
            <person name="Gasser R.B."/>
            <person name="Hernandez-Gonzalez A."/>
            <person name="Young N.D."/>
            <person name="Perteguer M.J."/>
        </authorList>
    </citation>
    <scope>NUCLEOTIDE SEQUENCE [LARGE SCALE GENOMIC DNA]</scope>
    <source>
        <strain evidence="1">AL3</strain>
        <tissue evidence="1">Liver</tissue>
    </source>
</reference>
<comment type="caution">
    <text evidence="1">The sequence shown here is derived from an EMBL/GenBank/DDBJ whole genome shotgun (WGS) entry which is preliminary data.</text>
</comment>
<keyword evidence="2" id="KW-1185">Reference proteome</keyword>
<evidence type="ECO:0000313" key="2">
    <source>
        <dbReference type="Proteomes" id="UP001608902"/>
    </source>
</evidence>
<dbReference type="EMBL" id="JBGFUD010000201">
    <property type="protein sequence ID" value="MFH4973970.1"/>
    <property type="molecule type" value="Genomic_DNA"/>
</dbReference>
<evidence type="ECO:0000313" key="1">
    <source>
        <dbReference type="EMBL" id="MFH4973970.1"/>
    </source>
</evidence>
<name>A0ABD6E2J3_9BILA</name>
<gene>
    <name evidence="1" type="ORF">AB6A40_000679</name>
</gene>
<sequence length="72" mass="8703">MLDDFLWYFQCFGLPKSYPYNKNVESAASNDAVLRENERLKEEILKRDHIIAERNRIIEELQARLRYLQQPC</sequence>
<accession>A0ABD6E2J3</accession>
<proteinExistence type="predicted"/>